<dbReference type="HAMAP" id="MF_00220_B">
    <property type="entry name" value="PyrC_classI_B"/>
    <property type="match status" value="1"/>
</dbReference>
<dbReference type="NCBIfam" id="TIGR00857">
    <property type="entry name" value="pyrC_multi"/>
    <property type="match status" value="1"/>
</dbReference>
<feature type="binding site" evidence="6">
    <location>
        <position position="309"/>
    </location>
    <ligand>
        <name>substrate</name>
    </ligand>
</feature>
<proteinExistence type="inferred from homology"/>
<feature type="binding site" evidence="6">
    <location>
        <position position="278"/>
    </location>
    <ligand>
        <name>substrate</name>
    </ligand>
</feature>
<feature type="domain" description="Dihydroorotase catalytic" evidence="7">
    <location>
        <begin position="52"/>
        <end position="236"/>
    </location>
</feature>
<sequence length="427" mass="45391">MTAVIIIRNGRIIDPINDSDGTGEIWISGNRIVSPGSVDAGDAIRYDAAGSWVVPGLIDMHVHLREPGEEYKETIASGTRAAAAGGFTAVACMPNTRPVNDNGSITTFIRKTAETCPARVYPVGAVSKGSRGEELAEYAEMKEAGIVAVTDDGHPVMNSQMMRRALEYAGSHGLPVISHSEDAALSRNGCMHEGFVSTRLGLRGIPAAAESIMVYREIALAELTGCRMHLAHVSTAASVDLIRRAKERGVPVTAETAPHYFTLTDEAVRGYNTNAKMNPPLRSEADRRVIIEALGDGTFDAIATDHAPHSVLEKDIEFDLAANGIIGLETAVPLTLALVRSGRLTERRLVELLSVNPARILGVPGGTLAVGATADLTVINPTISFVYTEEAVLSKSHNSPFLGQTLTGKAVLTICDGRVGHDELQAR</sequence>
<gene>
    <name evidence="6 8" type="primary">pyrC</name>
    <name evidence="8" type="ORF">DPPLL_29330</name>
</gene>
<dbReference type="Gene3D" id="3.20.20.140">
    <property type="entry name" value="Metal-dependent hydrolases"/>
    <property type="match status" value="1"/>
</dbReference>
<organism evidence="8 9">
    <name type="scientific">Desulfofustis limnaeus</name>
    <dbReference type="NCBI Taxonomy" id="2740163"/>
    <lineage>
        <taxon>Bacteria</taxon>
        <taxon>Pseudomonadati</taxon>
        <taxon>Thermodesulfobacteriota</taxon>
        <taxon>Desulfobulbia</taxon>
        <taxon>Desulfobulbales</taxon>
        <taxon>Desulfocapsaceae</taxon>
        <taxon>Desulfofustis</taxon>
    </lineage>
</organism>
<dbReference type="Gene3D" id="2.30.40.10">
    <property type="entry name" value="Urease, subunit C, domain 1"/>
    <property type="match status" value="1"/>
</dbReference>
<evidence type="ECO:0000256" key="1">
    <source>
        <dbReference type="ARBA" id="ARBA00002368"/>
    </source>
</evidence>
<dbReference type="InterPro" id="IPR004722">
    <property type="entry name" value="DHOase"/>
</dbReference>
<dbReference type="PROSITE" id="PS00483">
    <property type="entry name" value="DIHYDROOROTASE_2"/>
    <property type="match status" value="1"/>
</dbReference>
<evidence type="ECO:0000256" key="6">
    <source>
        <dbReference type="HAMAP-Rule" id="MF_00220"/>
    </source>
</evidence>
<comment type="pathway">
    <text evidence="6">Pyrimidine metabolism; UMP biosynthesis via de novo pathway; (S)-dihydroorotate from bicarbonate: step 3/3.</text>
</comment>
<feature type="binding site" evidence="6">
    <location>
        <position position="179"/>
    </location>
    <ligand>
        <name>Zn(2+)</name>
        <dbReference type="ChEBI" id="CHEBI:29105"/>
        <label>2</label>
    </ligand>
</feature>
<dbReference type="CDD" id="cd01317">
    <property type="entry name" value="DHOase_IIa"/>
    <property type="match status" value="1"/>
</dbReference>
<evidence type="ECO:0000256" key="2">
    <source>
        <dbReference type="ARBA" id="ARBA00010286"/>
    </source>
</evidence>
<evidence type="ECO:0000256" key="3">
    <source>
        <dbReference type="ARBA" id="ARBA00022723"/>
    </source>
</evidence>
<feature type="active site" evidence="6">
    <location>
        <position position="305"/>
    </location>
</feature>
<dbReference type="RefSeq" id="WP_284151917.1">
    <property type="nucleotide sequence ID" value="NZ_AP025516.1"/>
</dbReference>
<comment type="similarity">
    <text evidence="2 6">Belongs to the metallo-dependent hydrolases superfamily. DHOase family. Class I DHOase subfamily.</text>
</comment>
<accession>A0ABN6M6P3</accession>
<keyword evidence="3 6" id="KW-0479">Metal-binding</keyword>
<name>A0ABN6M6P3_9BACT</name>
<keyword evidence="4 6" id="KW-0378">Hydrolase</keyword>
<dbReference type="EC" id="3.5.2.3" evidence="6"/>
<feature type="binding site" evidence="6">
    <location>
        <position position="152"/>
    </location>
    <ligand>
        <name>Zn(2+)</name>
        <dbReference type="ChEBI" id="CHEBI:29105"/>
        <label>2</label>
    </ligand>
</feature>
<dbReference type="PROSITE" id="PS00482">
    <property type="entry name" value="DIHYDROOROTASE_1"/>
    <property type="match status" value="1"/>
</dbReference>
<comment type="cofactor">
    <cofactor evidence="6">
        <name>Zn(2+)</name>
        <dbReference type="ChEBI" id="CHEBI:29105"/>
    </cofactor>
    <text evidence="6">Binds 2 Zn(2+) ions per subunit.</text>
</comment>
<feature type="binding site" evidence="6">
    <location>
        <begin position="63"/>
        <end position="65"/>
    </location>
    <ligand>
        <name>substrate</name>
    </ligand>
</feature>
<comment type="function">
    <text evidence="1 6">Catalyzes the reversible cyclization of carbamoyl aspartate to dihydroorotate.</text>
</comment>
<dbReference type="InterPro" id="IPR024403">
    <property type="entry name" value="DHOase_cat"/>
</dbReference>
<keyword evidence="5 6" id="KW-0665">Pyrimidine biosynthesis</keyword>
<dbReference type="PANTHER" id="PTHR43668:SF2">
    <property type="entry name" value="ALLANTOINASE"/>
    <property type="match status" value="1"/>
</dbReference>
<feature type="binding site" evidence="6">
    <location>
        <position position="232"/>
    </location>
    <ligand>
        <name>Zn(2+)</name>
        <dbReference type="ChEBI" id="CHEBI:29105"/>
        <label>2</label>
    </ligand>
</feature>
<feature type="binding site" evidence="6">
    <location>
        <position position="63"/>
    </location>
    <ligand>
        <name>Zn(2+)</name>
        <dbReference type="ChEBI" id="CHEBI:29105"/>
        <label>1</label>
    </ligand>
</feature>
<dbReference type="Proteomes" id="UP000830055">
    <property type="component" value="Chromosome"/>
</dbReference>
<protein>
    <recommendedName>
        <fullName evidence="6">Dihydroorotase</fullName>
        <shortName evidence="6">DHOase</shortName>
        <ecNumber evidence="6">3.5.2.3</ecNumber>
    </recommendedName>
</protein>
<feature type="binding site" evidence="6">
    <location>
        <position position="305"/>
    </location>
    <ligand>
        <name>Zn(2+)</name>
        <dbReference type="ChEBI" id="CHEBI:29105"/>
        <label>1</label>
    </ligand>
</feature>
<dbReference type="InterPro" id="IPR032466">
    <property type="entry name" value="Metal_Hydrolase"/>
</dbReference>
<dbReference type="InterPro" id="IPR011059">
    <property type="entry name" value="Metal-dep_hydrolase_composite"/>
</dbReference>
<feature type="binding site" evidence="6">
    <location>
        <position position="61"/>
    </location>
    <ligand>
        <name>Zn(2+)</name>
        <dbReference type="ChEBI" id="CHEBI:29105"/>
        <label>1</label>
    </ligand>
</feature>
<evidence type="ECO:0000259" key="7">
    <source>
        <dbReference type="Pfam" id="PF12890"/>
    </source>
</evidence>
<dbReference type="InterPro" id="IPR002195">
    <property type="entry name" value="Dihydroorotase_CS"/>
</dbReference>
<feature type="binding site" evidence="6">
    <location>
        <position position="152"/>
    </location>
    <ligand>
        <name>Zn(2+)</name>
        <dbReference type="ChEBI" id="CHEBI:29105"/>
        <label>1</label>
    </ligand>
</feature>
<keyword evidence="6" id="KW-0862">Zinc</keyword>
<reference evidence="8 9" key="1">
    <citation type="submission" date="2022-01" db="EMBL/GenBank/DDBJ databases">
        <title>Desulfofustis limnae sp. nov., a novel mesophilic sulfate-reducing bacterium isolated from marsh soil.</title>
        <authorList>
            <person name="Watanabe M."/>
            <person name="Takahashi A."/>
            <person name="Kojima H."/>
            <person name="Fukui M."/>
        </authorList>
    </citation>
    <scope>NUCLEOTIDE SEQUENCE [LARGE SCALE GENOMIC DNA]</scope>
    <source>
        <strain evidence="8 9">PPLL</strain>
    </source>
</reference>
<dbReference type="SUPFAM" id="SSF51556">
    <property type="entry name" value="Metallo-dependent hydrolases"/>
    <property type="match status" value="1"/>
</dbReference>
<dbReference type="InterPro" id="IPR050138">
    <property type="entry name" value="DHOase/Allantoinase_Hydrolase"/>
</dbReference>
<feature type="binding site" evidence="6">
    <location>
        <position position="95"/>
    </location>
    <ligand>
        <name>substrate</name>
    </ligand>
</feature>
<evidence type="ECO:0000256" key="5">
    <source>
        <dbReference type="ARBA" id="ARBA00022975"/>
    </source>
</evidence>
<evidence type="ECO:0000313" key="8">
    <source>
        <dbReference type="EMBL" id="BDD88568.1"/>
    </source>
</evidence>
<evidence type="ECO:0000256" key="4">
    <source>
        <dbReference type="ARBA" id="ARBA00022801"/>
    </source>
</evidence>
<dbReference type="Pfam" id="PF12890">
    <property type="entry name" value="DHOase"/>
    <property type="match status" value="1"/>
</dbReference>
<comment type="catalytic activity">
    <reaction evidence="6">
        <text>(S)-dihydroorotate + H2O = N-carbamoyl-L-aspartate + H(+)</text>
        <dbReference type="Rhea" id="RHEA:24296"/>
        <dbReference type="ChEBI" id="CHEBI:15377"/>
        <dbReference type="ChEBI" id="CHEBI:15378"/>
        <dbReference type="ChEBI" id="CHEBI:30864"/>
        <dbReference type="ChEBI" id="CHEBI:32814"/>
        <dbReference type="EC" id="3.5.2.3"/>
    </reaction>
</comment>
<evidence type="ECO:0000313" key="9">
    <source>
        <dbReference type="Proteomes" id="UP000830055"/>
    </source>
</evidence>
<dbReference type="EMBL" id="AP025516">
    <property type="protein sequence ID" value="BDD88568.1"/>
    <property type="molecule type" value="Genomic_DNA"/>
</dbReference>
<dbReference type="SUPFAM" id="SSF51338">
    <property type="entry name" value="Composite domain of metallo-dependent hydrolases"/>
    <property type="match status" value="1"/>
</dbReference>
<comment type="caution">
    <text evidence="6">Lacks conserved residue(s) required for the propagation of feature annotation.</text>
</comment>
<dbReference type="PANTHER" id="PTHR43668">
    <property type="entry name" value="ALLANTOINASE"/>
    <property type="match status" value="1"/>
</dbReference>
<keyword evidence="9" id="KW-1185">Reference proteome</keyword>